<sequence length="250" mass="26206">MSGTLQGKIAVITGGASGMGEATLERFVVEGAFVFVVDRSGKEAAAAARHGDQAEAIHADVSSLEGIQKIFARVDERFGRLDILFNNAGYGGTSKDMLFLHKNSDEHIRDMVAINLESVLFGIKYAVPLMLKEGGSIINTSSSAALFAAPTMAAYGAAKGGVAALTPTIARELGAHNIRINTICPGPIETPQLLHYLDTGAIDRQFMIDGTALKRLGSAQEIANAVLFLASDQASFITGTVIPVDGGQTL</sequence>
<dbReference type="EMBL" id="JAVUPU010000009">
    <property type="protein sequence ID" value="MDT9600540.1"/>
    <property type="molecule type" value="Genomic_DNA"/>
</dbReference>
<evidence type="ECO:0000313" key="3">
    <source>
        <dbReference type="EMBL" id="MDT9600540.1"/>
    </source>
</evidence>
<gene>
    <name evidence="3" type="ORF">RQX22_16390</name>
</gene>
<keyword evidence="2 3" id="KW-0560">Oxidoreductase</keyword>
<dbReference type="CDD" id="cd05233">
    <property type="entry name" value="SDR_c"/>
    <property type="match status" value="1"/>
</dbReference>
<dbReference type="InterPro" id="IPR036291">
    <property type="entry name" value="NAD(P)-bd_dom_sf"/>
</dbReference>
<reference evidence="3 4" key="1">
    <citation type="submission" date="2023-05" db="EMBL/GenBank/DDBJ databases">
        <authorList>
            <person name="Guo Y."/>
        </authorList>
    </citation>
    <scope>NUCLEOTIDE SEQUENCE [LARGE SCALE GENOMIC DNA]</scope>
    <source>
        <strain evidence="3 4">GR2756</strain>
    </source>
</reference>
<dbReference type="InterPro" id="IPR002347">
    <property type="entry name" value="SDR_fam"/>
</dbReference>
<evidence type="ECO:0000313" key="4">
    <source>
        <dbReference type="Proteomes" id="UP001259572"/>
    </source>
</evidence>
<accession>A0ABU3QAV4</accession>
<protein>
    <submittedName>
        <fullName evidence="3">SDR family oxidoreductase</fullName>
        <ecNumber evidence="3">1.-.-.-</ecNumber>
    </submittedName>
</protein>
<dbReference type="NCBIfam" id="NF005559">
    <property type="entry name" value="PRK07231.1"/>
    <property type="match status" value="1"/>
</dbReference>
<dbReference type="PRINTS" id="PR00080">
    <property type="entry name" value="SDRFAMILY"/>
</dbReference>
<comment type="similarity">
    <text evidence="1">Belongs to the short-chain dehydrogenases/reductases (SDR) family.</text>
</comment>
<proteinExistence type="inferred from homology"/>
<dbReference type="PANTHER" id="PTHR24321:SF8">
    <property type="entry name" value="ESTRADIOL 17-BETA-DEHYDROGENASE 8-RELATED"/>
    <property type="match status" value="1"/>
</dbReference>
<dbReference type="Gene3D" id="3.40.50.720">
    <property type="entry name" value="NAD(P)-binding Rossmann-like Domain"/>
    <property type="match status" value="1"/>
</dbReference>
<dbReference type="InterPro" id="IPR020904">
    <property type="entry name" value="Sc_DH/Rdtase_CS"/>
</dbReference>
<organism evidence="3 4">
    <name type="scientific">Sphingosinicella rhizophila</name>
    <dbReference type="NCBI Taxonomy" id="3050082"/>
    <lineage>
        <taxon>Bacteria</taxon>
        <taxon>Pseudomonadati</taxon>
        <taxon>Pseudomonadota</taxon>
        <taxon>Alphaproteobacteria</taxon>
        <taxon>Sphingomonadales</taxon>
        <taxon>Sphingosinicellaceae</taxon>
        <taxon>Sphingosinicella</taxon>
    </lineage>
</organism>
<dbReference type="PRINTS" id="PR00081">
    <property type="entry name" value="GDHRDH"/>
</dbReference>
<name>A0ABU3QAV4_9SPHN</name>
<evidence type="ECO:0000256" key="2">
    <source>
        <dbReference type="ARBA" id="ARBA00023002"/>
    </source>
</evidence>
<dbReference type="SUPFAM" id="SSF51735">
    <property type="entry name" value="NAD(P)-binding Rossmann-fold domains"/>
    <property type="match status" value="1"/>
</dbReference>
<dbReference type="PROSITE" id="PS00061">
    <property type="entry name" value="ADH_SHORT"/>
    <property type="match status" value="1"/>
</dbReference>
<dbReference type="RefSeq" id="WP_315727857.1">
    <property type="nucleotide sequence ID" value="NZ_JAVUPU010000009.1"/>
</dbReference>
<dbReference type="EC" id="1.-.-.-" evidence="3"/>
<dbReference type="PANTHER" id="PTHR24321">
    <property type="entry name" value="DEHYDROGENASES, SHORT CHAIN"/>
    <property type="match status" value="1"/>
</dbReference>
<dbReference type="GO" id="GO:0016491">
    <property type="term" value="F:oxidoreductase activity"/>
    <property type="evidence" value="ECO:0007669"/>
    <property type="project" value="UniProtKB-KW"/>
</dbReference>
<dbReference type="Pfam" id="PF13561">
    <property type="entry name" value="adh_short_C2"/>
    <property type="match status" value="1"/>
</dbReference>
<dbReference type="Proteomes" id="UP001259572">
    <property type="component" value="Unassembled WGS sequence"/>
</dbReference>
<comment type="caution">
    <text evidence="3">The sequence shown here is derived from an EMBL/GenBank/DDBJ whole genome shotgun (WGS) entry which is preliminary data.</text>
</comment>
<evidence type="ECO:0000256" key="1">
    <source>
        <dbReference type="ARBA" id="ARBA00006484"/>
    </source>
</evidence>
<keyword evidence="4" id="KW-1185">Reference proteome</keyword>